<gene>
    <name evidence="3" type="ORF">Tco_0940078</name>
</gene>
<protein>
    <submittedName>
        <fullName evidence="3">Uncharacterized protein</fullName>
    </submittedName>
</protein>
<comment type="caution">
    <text evidence="3">The sequence shown here is derived from an EMBL/GenBank/DDBJ whole genome shotgun (WGS) entry which is preliminary data.</text>
</comment>
<feature type="region of interest" description="Disordered" evidence="2">
    <location>
        <begin position="185"/>
        <end position="239"/>
    </location>
</feature>
<sequence length="317" mass="35211">MTVANSQRKSCNFINHINLTKPIPSSNNLLKTKIKVPQGKKSRARSGLRRKQSSKHTSKSKTEASKSKTGQSDKDTQSSSAKDKSPSHLSPSTPVVGEMRKEAHFFHYHSESASGCDALANFTTKADPRISAPNDFIPEQQDQTKSAGDGLKTAHTDLGTNKESRSDEISKKIKLEDLSNLMQDTRSSFLTPDSPRDEPTIILDESEEEETERYEDTHTTSHDGPEDTSIPHPPSPKSVQIQELMARVQLLQSQKNELEQQKAKAEAEVASLKAWPLYLDINQLTELLITSLKPELTNLLASHDFDSCLPTKLKELP</sequence>
<keyword evidence="4" id="KW-1185">Reference proteome</keyword>
<feature type="region of interest" description="Disordered" evidence="2">
    <location>
        <begin position="18"/>
        <end position="98"/>
    </location>
</feature>
<reference evidence="3" key="2">
    <citation type="submission" date="2022-01" db="EMBL/GenBank/DDBJ databases">
        <authorList>
            <person name="Yamashiro T."/>
            <person name="Shiraishi A."/>
            <person name="Satake H."/>
            <person name="Nakayama K."/>
        </authorList>
    </citation>
    <scope>NUCLEOTIDE SEQUENCE</scope>
</reference>
<keyword evidence="1" id="KW-0175">Coiled coil</keyword>
<feature type="compositionally biased region" description="Basic and acidic residues" evidence="2">
    <location>
        <begin position="60"/>
        <end position="86"/>
    </location>
</feature>
<feature type="compositionally biased region" description="Polar residues" evidence="2">
    <location>
        <begin position="18"/>
        <end position="30"/>
    </location>
</feature>
<name>A0ABQ5DPI0_9ASTR</name>
<evidence type="ECO:0000313" key="3">
    <source>
        <dbReference type="EMBL" id="GJT40213.1"/>
    </source>
</evidence>
<organism evidence="3 4">
    <name type="scientific">Tanacetum coccineum</name>
    <dbReference type="NCBI Taxonomy" id="301880"/>
    <lineage>
        <taxon>Eukaryota</taxon>
        <taxon>Viridiplantae</taxon>
        <taxon>Streptophyta</taxon>
        <taxon>Embryophyta</taxon>
        <taxon>Tracheophyta</taxon>
        <taxon>Spermatophyta</taxon>
        <taxon>Magnoliopsida</taxon>
        <taxon>eudicotyledons</taxon>
        <taxon>Gunneridae</taxon>
        <taxon>Pentapetalae</taxon>
        <taxon>asterids</taxon>
        <taxon>campanulids</taxon>
        <taxon>Asterales</taxon>
        <taxon>Asteraceae</taxon>
        <taxon>Asteroideae</taxon>
        <taxon>Anthemideae</taxon>
        <taxon>Anthemidinae</taxon>
        <taxon>Tanacetum</taxon>
    </lineage>
</organism>
<evidence type="ECO:0000256" key="1">
    <source>
        <dbReference type="SAM" id="Coils"/>
    </source>
</evidence>
<evidence type="ECO:0000256" key="2">
    <source>
        <dbReference type="SAM" id="MobiDB-lite"/>
    </source>
</evidence>
<feature type="coiled-coil region" evidence="1">
    <location>
        <begin position="241"/>
        <end position="275"/>
    </location>
</feature>
<dbReference type="Proteomes" id="UP001151760">
    <property type="component" value="Unassembled WGS sequence"/>
</dbReference>
<feature type="region of interest" description="Disordered" evidence="2">
    <location>
        <begin position="128"/>
        <end position="171"/>
    </location>
</feature>
<reference evidence="3" key="1">
    <citation type="journal article" date="2022" name="Int. J. Mol. Sci.">
        <title>Draft Genome of Tanacetum Coccineum: Genomic Comparison of Closely Related Tanacetum-Family Plants.</title>
        <authorList>
            <person name="Yamashiro T."/>
            <person name="Shiraishi A."/>
            <person name="Nakayama K."/>
            <person name="Satake H."/>
        </authorList>
    </citation>
    <scope>NUCLEOTIDE SEQUENCE</scope>
</reference>
<feature type="compositionally biased region" description="Basic and acidic residues" evidence="2">
    <location>
        <begin position="152"/>
        <end position="171"/>
    </location>
</feature>
<dbReference type="EMBL" id="BQNB010015453">
    <property type="protein sequence ID" value="GJT40213.1"/>
    <property type="molecule type" value="Genomic_DNA"/>
</dbReference>
<evidence type="ECO:0000313" key="4">
    <source>
        <dbReference type="Proteomes" id="UP001151760"/>
    </source>
</evidence>
<feature type="compositionally biased region" description="Basic and acidic residues" evidence="2">
    <location>
        <begin position="214"/>
        <end position="225"/>
    </location>
</feature>
<feature type="compositionally biased region" description="Acidic residues" evidence="2">
    <location>
        <begin position="204"/>
        <end position="213"/>
    </location>
</feature>
<feature type="compositionally biased region" description="Basic residues" evidence="2">
    <location>
        <begin position="32"/>
        <end position="59"/>
    </location>
</feature>
<accession>A0ABQ5DPI0</accession>
<proteinExistence type="predicted"/>